<evidence type="ECO:0000256" key="3">
    <source>
        <dbReference type="ARBA" id="ARBA00022676"/>
    </source>
</evidence>
<evidence type="ECO:0000256" key="1">
    <source>
        <dbReference type="ARBA" id="ARBA00004651"/>
    </source>
</evidence>
<dbReference type="AlphaFoldDB" id="A0A1F8CTT6"/>
<feature type="transmembrane region" description="Helical" evidence="8">
    <location>
        <begin position="281"/>
        <end position="300"/>
    </location>
</feature>
<feature type="transmembrane region" description="Helical" evidence="8">
    <location>
        <begin position="333"/>
        <end position="352"/>
    </location>
</feature>
<dbReference type="GO" id="GO:0016763">
    <property type="term" value="F:pentosyltransferase activity"/>
    <property type="evidence" value="ECO:0007669"/>
    <property type="project" value="TreeGrafter"/>
</dbReference>
<evidence type="ECO:0000256" key="4">
    <source>
        <dbReference type="ARBA" id="ARBA00022679"/>
    </source>
</evidence>
<evidence type="ECO:0000256" key="6">
    <source>
        <dbReference type="ARBA" id="ARBA00022989"/>
    </source>
</evidence>
<gene>
    <name evidence="10" type="ORF">A2382_00445</name>
</gene>
<feature type="transmembrane region" description="Helical" evidence="8">
    <location>
        <begin position="120"/>
        <end position="137"/>
    </location>
</feature>
<sequence length="496" mass="56761">MDKLTVFLNRQVRKNYLVIGIVLIGFLLRVWNFQELFMYSHDQDLSAWAVLDIWERGHLRLIGQETSVSGVFIGAGYYYLLIPFYLLFGMSPLGGVFMSIVLGVFGVFSCYFVFKYITNERIALVGSLIYATSFLVVMTEREVVPTMPVFLWTSWYLYSLGLILKGKQQVGFILSAFLIGLAWHLNLALIILAPLIIMAFVFSKKKLDLRAAFWGGIVLFVTNMPLLLFEMRHGFSQTKAIVGALMKSENVSIDRLAKFDRVMQLVVTNVNRIFGMNLLDISHLGVFYVAIGIVLFVGWAELLGKKIWVLMATWLVLIPLFFTFNSINTSEYYLNAMTIVWILLVSTFIVKLRDYKKEIAWIVLAFIVGLGIKQFWGMNINRSGYVEKRQLVREIKKDALVHGFPCVSVSYITDPGYDMGYRYLYRLEKMHVNRPSSESPVYSIVFPHSKVDRIDKSFGALGLIFPDYGRYNEEKVKETCSGANSNLTDPLFGFPY</sequence>
<evidence type="ECO:0000259" key="9">
    <source>
        <dbReference type="Pfam" id="PF13231"/>
    </source>
</evidence>
<keyword evidence="3" id="KW-0328">Glycosyltransferase</keyword>
<dbReference type="GO" id="GO:0010041">
    <property type="term" value="P:response to iron(III) ion"/>
    <property type="evidence" value="ECO:0007669"/>
    <property type="project" value="TreeGrafter"/>
</dbReference>
<dbReference type="EMBL" id="MGHY01000018">
    <property type="protein sequence ID" value="OGM79239.1"/>
    <property type="molecule type" value="Genomic_DNA"/>
</dbReference>
<feature type="transmembrane region" description="Helical" evidence="8">
    <location>
        <begin position="172"/>
        <end position="202"/>
    </location>
</feature>
<dbReference type="STRING" id="1802538.A2382_00445"/>
<evidence type="ECO:0000256" key="8">
    <source>
        <dbReference type="SAM" id="Phobius"/>
    </source>
</evidence>
<keyword evidence="5 8" id="KW-0812">Transmembrane</keyword>
<accession>A0A1F8CTT6</accession>
<feature type="transmembrane region" description="Helical" evidence="8">
    <location>
        <begin position="12"/>
        <end position="31"/>
    </location>
</feature>
<keyword evidence="7 8" id="KW-0472">Membrane</keyword>
<evidence type="ECO:0000256" key="2">
    <source>
        <dbReference type="ARBA" id="ARBA00022475"/>
    </source>
</evidence>
<dbReference type="InterPro" id="IPR050297">
    <property type="entry name" value="LipidA_mod_glycosyltrf_83"/>
</dbReference>
<evidence type="ECO:0000313" key="10">
    <source>
        <dbReference type="EMBL" id="OGM79239.1"/>
    </source>
</evidence>
<name>A0A1F8CTT6_9BACT</name>
<keyword evidence="2" id="KW-1003">Cell membrane</keyword>
<dbReference type="Pfam" id="PF13231">
    <property type="entry name" value="PMT_2"/>
    <property type="match status" value="1"/>
</dbReference>
<evidence type="ECO:0000256" key="7">
    <source>
        <dbReference type="ARBA" id="ARBA00023136"/>
    </source>
</evidence>
<keyword evidence="6 8" id="KW-1133">Transmembrane helix</keyword>
<comment type="subcellular location">
    <subcellularLocation>
        <location evidence="1">Cell membrane</location>
        <topology evidence="1">Multi-pass membrane protein</topology>
    </subcellularLocation>
</comment>
<dbReference type="GO" id="GO:0009103">
    <property type="term" value="P:lipopolysaccharide biosynthetic process"/>
    <property type="evidence" value="ECO:0007669"/>
    <property type="project" value="UniProtKB-ARBA"/>
</dbReference>
<feature type="transmembrane region" description="Helical" evidence="8">
    <location>
        <begin position="95"/>
        <end position="114"/>
    </location>
</feature>
<evidence type="ECO:0000256" key="5">
    <source>
        <dbReference type="ARBA" id="ARBA00022692"/>
    </source>
</evidence>
<comment type="caution">
    <text evidence="10">The sequence shown here is derived from an EMBL/GenBank/DDBJ whole genome shotgun (WGS) entry which is preliminary data.</text>
</comment>
<dbReference type="GO" id="GO:0005886">
    <property type="term" value="C:plasma membrane"/>
    <property type="evidence" value="ECO:0007669"/>
    <property type="project" value="UniProtKB-SubCell"/>
</dbReference>
<keyword evidence="4" id="KW-0808">Transferase</keyword>
<feature type="transmembrane region" description="Helical" evidence="8">
    <location>
        <begin position="211"/>
        <end position="229"/>
    </location>
</feature>
<dbReference type="InterPro" id="IPR038731">
    <property type="entry name" value="RgtA/B/C-like"/>
</dbReference>
<organism evidence="10 11">
    <name type="scientific">Candidatus Woesebacteria bacterium RIFOXYB1_FULL_38_16</name>
    <dbReference type="NCBI Taxonomy" id="1802538"/>
    <lineage>
        <taxon>Bacteria</taxon>
        <taxon>Candidatus Woeseibacteriota</taxon>
    </lineage>
</organism>
<feature type="domain" description="Glycosyltransferase RgtA/B/C/D-like" evidence="9">
    <location>
        <begin position="78"/>
        <end position="228"/>
    </location>
</feature>
<proteinExistence type="predicted"/>
<dbReference type="PANTHER" id="PTHR33908">
    <property type="entry name" value="MANNOSYLTRANSFERASE YKCB-RELATED"/>
    <property type="match status" value="1"/>
</dbReference>
<feature type="transmembrane region" description="Helical" evidence="8">
    <location>
        <begin position="307"/>
        <end position="327"/>
    </location>
</feature>
<evidence type="ECO:0000313" key="11">
    <source>
        <dbReference type="Proteomes" id="UP000178999"/>
    </source>
</evidence>
<protein>
    <recommendedName>
        <fullName evidence="9">Glycosyltransferase RgtA/B/C/D-like domain-containing protein</fullName>
    </recommendedName>
</protein>
<feature type="transmembrane region" description="Helical" evidence="8">
    <location>
        <begin position="359"/>
        <end position="376"/>
    </location>
</feature>
<reference evidence="10 11" key="1">
    <citation type="journal article" date="2016" name="Nat. Commun.">
        <title>Thousands of microbial genomes shed light on interconnected biogeochemical processes in an aquifer system.</title>
        <authorList>
            <person name="Anantharaman K."/>
            <person name="Brown C.T."/>
            <person name="Hug L.A."/>
            <person name="Sharon I."/>
            <person name="Castelle C.J."/>
            <person name="Probst A.J."/>
            <person name="Thomas B.C."/>
            <person name="Singh A."/>
            <person name="Wilkins M.J."/>
            <person name="Karaoz U."/>
            <person name="Brodie E.L."/>
            <person name="Williams K.H."/>
            <person name="Hubbard S.S."/>
            <person name="Banfield J.F."/>
        </authorList>
    </citation>
    <scope>NUCLEOTIDE SEQUENCE [LARGE SCALE GENOMIC DNA]</scope>
</reference>
<dbReference type="Proteomes" id="UP000178999">
    <property type="component" value="Unassembled WGS sequence"/>
</dbReference>
<dbReference type="PANTHER" id="PTHR33908:SF3">
    <property type="entry name" value="UNDECAPRENYL PHOSPHATE-ALPHA-4-AMINO-4-DEOXY-L-ARABINOSE ARABINOSYL TRANSFERASE"/>
    <property type="match status" value="1"/>
</dbReference>
<feature type="transmembrane region" description="Helical" evidence="8">
    <location>
        <begin position="149"/>
        <end position="166"/>
    </location>
</feature>
<feature type="transmembrane region" description="Helical" evidence="8">
    <location>
        <begin position="68"/>
        <end position="88"/>
    </location>
</feature>